<evidence type="ECO:0000256" key="3">
    <source>
        <dbReference type="ARBA" id="ARBA00022777"/>
    </source>
</evidence>
<dbReference type="InterPro" id="IPR050406">
    <property type="entry name" value="FGGY_Carb_Kinase"/>
</dbReference>
<comment type="similarity">
    <text evidence="1">Belongs to the FGGY kinase family.</text>
</comment>
<dbReference type="InterPro" id="IPR043129">
    <property type="entry name" value="ATPase_NBD"/>
</dbReference>
<evidence type="ECO:0000259" key="5">
    <source>
        <dbReference type="Pfam" id="PF21546"/>
    </source>
</evidence>
<accession>A0ABS5JUA7</accession>
<reference evidence="6 7" key="1">
    <citation type="journal article" date="2015" name="Int. J. Syst. Evol. Microbiol.">
        <title>Carboxylicivirga linearis sp. nov., isolated from a sea cucumber culture pond.</title>
        <authorList>
            <person name="Wang F.Q."/>
            <person name="Zhou Y.X."/>
            <person name="Lin X.Z."/>
            <person name="Chen G.J."/>
            <person name="Du Z.J."/>
        </authorList>
    </citation>
    <scope>NUCLEOTIDE SEQUENCE [LARGE SCALE GENOMIC DNA]</scope>
    <source>
        <strain evidence="6 7">FB218</strain>
    </source>
</reference>
<dbReference type="Pfam" id="PF21546">
    <property type="entry name" value="FGGY_C_2"/>
    <property type="match status" value="1"/>
</dbReference>
<name>A0ABS5JUA7_9BACT</name>
<dbReference type="Pfam" id="PF00370">
    <property type="entry name" value="FGGY_N"/>
    <property type="match status" value="1"/>
</dbReference>
<evidence type="ECO:0000256" key="2">
    <source>
        <dbReference type="ARBA" id="ARBA00022679"/>
    </source>
</evidence>
<dbReference type="InterPro" id="IPR018484">
    <property type="entry name" value="FGGY_N"/>
</dbReference>
<evidence type="ECO:0000313" key="6">
    <source>
        <dbReference type="EMBL" id="MBS2098109.1"/>
    </source>
</evidence>
<comment type="caution">
    <text evidence="6">The sequence shown here is derived from an EMBL/GenBank/DDBJ whole genome shotgun (WGS) entry which is preliminary data.</text>
</comment>
<sequence>MSIPVIAVFDIGKTNKKILLFDEKLQMVFQKEQKMPTIVDEDGFECDDIDLIEDWMKSTLKQLVDEKDYDVKAVNFSTYGASLAFLDEAGKRLTPIYNYLKPIDESIHQALYEKYGGEAEFCRQTASPALGVMLNSGIQILWLQKEQPELFVKVKDILHFPQYLSYLLTGNVTSESTSIGCHTFMWNFDDSKYHQWLTDAGVKLPDPVSNQLCLDSKLDGVDIKTGIGIHDSSSSLVPYFKGSDEKFVLVSTGTWCINMNPYNYSPLTADQLKRDCLCYISSEQKPVKSSRLFMGHIHDVNTERLTNFFKVESNQYKKVKADEALMNQYLSKGKERMFFKDEMSADYIDTSIDLSQFSSFDEAYHRLMFDLTLLDAESLDLVMSDDVKTIYISGGFARNEMFIRLMANFYPQCKVYTSEVDNASALGAALLVYDQLDSKEKPSVDLGLKYWKAFG</sequence>
<dbReference type="PANTHER" id="PTHR43095:SF2">
    <property type="entry name" value="GLUCONOKINASE"/>
    <property type="match status" value="1"/>
</dbReference>
<dbReference type="PANTHER" id="PTHR43095">
    <property type="entry name" value="SUGAR KINASE"/>
    <property type="match status" value="1"/>
</dbReference>
<evidence type="ECO:0000256" key="1">
    <source>
        <dbReference type="ARBA" id="ARBA00009156"/>
    </source>
</evidence>
<feature type="domain" description="Carbohydrate kinase FGGY N-terminal" evidence="4">
    <location>
        <begin position="6"/>
        <end position="199"/>
    </location>
</feature>
<evidence type="ECO:0000259" key="4">
    <source>
        <dbReference type="Pfam" id="PF00370"/>
    </source>
</evidence>
<protein>
    <submittedName>
        <fullName evidence="6">Carbohydrate kinase</fullName>
    </submittedName>
</protein>
<dbReference type="Gene3D" id="3.30.420.40">
    <property type="match status" value="2"/>
</dbReference>
<gene>
    <name evidence="6" type="ORF">KEM10_07435</name>
</gene>
<dbReference type="InterPro" id="IPR049382">
    <property type="entry name" value="FGGY_C_2"/>
</dbReference>
<keyword evidence="3 6" id="KW-0418">Kinase</keyword>
<organism evidence="6 7">
    <name type="scientific">Carboxylicivirga linearis</name>
    <dbReference type="NCBI Taxonomy" id="1628157"/>
    <lineage>
        <taxon>Bacteria</taxon>
        <taxon>Pseudomonadati</taxon>
        <taxon>Bacteroidota</taxon>
        <taxon>Bacteroidia</taxon>
        <taxon>Marinilabiliales</taxon>
        <taxon>Marinilabiliaceae</taxon>
        <taxon>Carboxylicivirga</taxon>
    </lineage>
</organism>
<dbReference type="Proteomes" id="UP000708576">
    <property type="component" value="Unassembled WGS sequence"/>
</dbReference>
<dbReference type="CDD" id="cd07772">
    <property type="entry name" value="ASKHA_NBD_FGGY_NaCK-like"/>
    <property type="match status" value="1"/>
</dbReference>
<feature type="domain" description="Carbohydrate kinase FGGY C-terminal" evidence="5">
    <location>
        <begin position="245"/>
        <end position="433"/>
    </location>
</feature>
<proteinExistence type="inferred from homology"/>
<dbReference type="EMBL" id="JAGUCO010000003">
    <property type="protein sequence ID" value="MBS2098109.1"/>
    <property type="molecule type" value="Genomic_DNA"/>
</dbReference>
<keyword evidence="7" id="KW-1185">Reference proteome</keyword>
<keyword evidence="2" id="KW-0808">Transferase</keyword>
<dbReference type="GO" id="GO:0016301">
    <property type="term" value="F:kinase activity"/>
    <property type="evidence" value="ECO:0007669"/>
    <property type="project" value="UniProtKB-KW"/>
</dbReference>
<dbReference type="SUPFAM" id="SSF53067">
    <property type="entry name" value="Actin-like ATPase domain"/>
    <property type="match status" value="2"/>
</dbReference>
<evidence type="ECO:0000313" key="7">
    <source>
        <dbReference type="Proteomes" id="UP000708576"/>
    </source>
</evidence>